<reference evidence="1 2" key="1">
    <citation type="journal article" date="2017" name="Environ. Microbiol.">
        <title>Decay of the glycolytic pathway and adaptation to intranuclear parasitism within Enterocytozoonidae microsporidia.</title>
        <authorList>
            <person name="Wiredu Boakye D."/>
            <person name="Jaroenlak P."/>
            <person name="Prachumwat A."/>
            <person name="Williams T.A."/>
            <person name="Bateman K.S."/>
            <person name="Itsathitphaisarn O."/>
            <person name="Sritunyalucksana K."/>
            <person name="Paszkiewicz K.H."/>
            <person name="Moore K.A."/>
            <person name="Stentiford G.D."/>
            <person name="Williams B.A."/>
        </authorList>
    </citation>
    <scope>NUCLEOTIDE SEQUENCE [LARGE SCALE GENOMIC DNA]</scope>
    <source>
        <strain evidence="1 2">GB1</strain>
    </source>
</reference>
<sequence>MPKDYSVEIPIELAHEIQSFITHVKAHEYSECTRKADGSSTFKDLIKKYKYEMGLTYKLEYLKTYADIMKIEAEKEYKKMKETIAKDELIRICERLNEKETQYVDTE</sequence>
<accession>A0A1Y1S869</accession>
<protein>
    <submittedName>
        <fullName evidence="1">Uncharacterized protein</fullName>
    </submittedName>
</protein>
<gene>
    <name evidence="1" type="ORF">ECANGB1_774</name>
</gene>
<name>A0A1Y1S869_9MICR</name>
<proteinExistence type="predicted"/>
<dbReference type="Proteomes" id="UP000192639">
    <property type="component" value="Unassembled WGS sequence"/>
</dbReference>
<keyword evidence="2" id="KW-1185">Reference proteome</keyword>
<evidence type="ECO:0000313" key="1">
    <source>
        <dbReference type="EMBL" id="ORD94387.1"/>
    </source>
</evidence>
<dbReference type="OrthoDB" id="10539875at2759"/>
<dbReference type="EMBL" id="LWDP01000022">
    <property type="protein sequence ID" value="ORD94387.1"/>
    <property type="molecule type" value="Genomic_DNA"/>
</dbReference>
<organism evidence="1 2">
    <name type="scientific">Enterospora canceri</name>
    <dbReference type="NCBI Taxonomy" id="1081671"/>
    <lineage>
        <taxon>Eukaryota</taxon>
        <taxon>Fungi</taxon>
        <taxon>Fungi incertae sedis</taxon>
        <taxon>Microsporidia</taxon>
        <taxon>Enterocytozoonidae</taxon>
        <taxon>Enterospora</taxon>
    </lineage>
</organism>
<dbReference type="VEuPathDB" id="MicrosporidiaDB:ECANGB1_774"/>
<comment type="caution">
    <text evidence="1">The sequence shown here is derived from an EMBL/GenBank/DDBJ whole genome shotgun (WGS) entry which is preliminary data.</text>
</comment>
<dbReference type="AlphaFoldDB" id="A0A1Y1S869"/>
<evidence type="ECO:0000313" key="2">
    <source>
        <dbReference type="Proteomes" id="UP000192639"/>
    </source>
</evidence>